<evidence type="ECO:0000256" key="11">
    <source>
        <dbReference type="RuleBase" id="RU361241"/>
    </source>
</evidence>
<organism evidence="14 15">
    <name type="scientific">Svornostia abyssi</name>
    <dbReference type="NCBI Taxonomy" id="2898438"/>
    <lineage>
        <taxon>Bacteria</taxon>
        <taxon>Bacillati</taxon>
        <taxon>Actinomycetota</taxon>
        <taxon>Thermoleophilia</taxon>
        <taxon>Solirubrobacterales</taxon>
        <taxon>Baekduiaceae</taxon>
        <taxon>Svornostia</taxon>
    </lineage>
</organism>
<dbReference type="Pfam" id="PF03007">
    <property type="entry name" value="WS_DGAT_cat"/>
    <property type="match status" value="1"/>
</dbReference>
<name>A0ABY5PBA0_9ACTN</name>
<evidence type="ECO:0000256" key="2">
    <source>
        <dbReference type="ARBA" id="ARBA00005189"/>
    </source>
</evidence>
<keyword evidence="7 11" id="KW-0319">Glycerol metabolism</keyword>
<gene>
    <name evidence="14" type="ORF">LRS13_14655</name>
</gene>
<evidence type="ECO:0000256" key="1">
    <source>
        <dbReference type="ARBA" id="ARBA00004771"/>
    </source>
</evidence>
<comment type="catalytic activity">
    <reaction evidence="10 11">
        <text>an acyl-CoA + a 1,2-diacyl-sn-glycerol = a triacyl-sn-glycerol + CoA</text>
        <dbReference type="Rhea" id="RHEA:10868"/>
        <dbReference type="ChEBI" id="CHEBI:17815"/>
        <dbReference type="ChEBI" id="CHEBI:57287"/>
        <dbReference type="ChEBI" id="CHEBI:58342"/>
        <dbReference type="ChEBI" id="CHEBI:64615"/>
        <dbReference type="EC" id="2.3.1.20"/>
    </reaction>
</comment>
<comment type="similarity">
    <text evidence="3 11">Belongs to the long-chain O-acyltransferase family.</text>
</comment>
<evidence type="ECO:0000256" key="4">
    <source>
        <dbReference type="ARBA" id="ARBA00013244"/>
    </source>
</evidence>
<dbReference type="PANTHER" id="PTHR31650">
    <property type="entry name" value="O-ACYLTRANSFERASE (WSD1-LIKE) FAMILY PROTEIN"/>
    <property type="match status" value="1"/>
</dbReference>
<dbReference type="Proteomes" id="UP001058860">
    <property type="component" value="Chromosome"/>
</dbReference>
<reference evidence="15" key="1">
    <citation type="submission" date="2021-11" db="EMBL/GenBank/DDBJ databases">
        <title>Cultivation dependent microbiological survey of springs from the worlds oldest radium mine currently devoted to the extraction of radon-saturated water.</title>
        <authorList>
            <person name="Kapinusova G."/>
            <person name="Smrhova T."/>
            <person name="Strejcek M."/>
            <person name="Suman J."/>
            <person name="Jani K."/>
            <person name="Pajer P."/>
            <person name="Uhlik O."/>
        </authorList>
    </citation>
    <scope>NUCLEOTIDE SEQUENCE [LARGE SCALE GENOMIC DNA]</scope>
    <source>
        <strain evidence="15">J379</strain>
    </source>
</reference>
<sequence>MGEQLTILDTMFLELEQVDETAHMHIGAALIFDELPSGGAPDIDELREYMGARIGLLPRFAQQLSAPAAGPLTWLTWERTPDFDISAHLRHASLPAPGGERELQEWLGDFWSHRLDRHRPLWEIVLLDGLEGGRWAMATKTHHCLVDGVGALDLGKVLLDETPDAQPLPEQPLEPVHGENGGGRSWFSPGLAIRGARAGLSALTHPRDSIERIVAAAEVIVKEEIIAAPESSLNRPTSGTRHYATVRLSLDDVNATRERLGGTINDMVLALCAGGLRHLLESRGEHVEGVLRAQVPVNIRTADGRDLGNEITSLFIELPVGEPDTLRRYRRVVDNAEHLKASSQGAGGSTIAKIADLAPPLAGELLARSMFGTTRMFNLTITNVPGPPDKRYAFGAPLVEVLPLVPLFTGHTVGVAAVSYAGQMVFGINADRVAAPDVAVLAEGIERSFAELSAPVPAD</sequence>
<accession>A0ABY5PBA0</accession>
<feature type="domain" description="O-acyltransferase WSD1-like N-terminal" evidence="12">
    <location>
        <begin position="6"/>
        <end position="268"/>
    </location>
</feature>
<dbReference type="InterPro" id="IPR009721">
    <property type="entry name" value="O-acyltransferase_WSD1_C"/>
</dbReference>
<keyword evidence="6 11" id="KW-0808">Transferase</keyword>
<keyword evidence="8 11" id="KW-0443">Lipid metabolism</keyword>
<dbReference type="InterPro" id="IPR004255">
    <property type="entry name" value="O-acyltransferase_WSD1_N"/>
</dbReference>
<evidence type="ECO:0000256" key="9">
    <source>
        <dbReference type="ARBA" id="ARBA00023315"/>
    </source>
</evidence>
<comment type="pathway">
    <text evidence="1 11">Glycerolipid metabolism; triacylglycerol biosynthesis.</text>
</comment>
<evidence type="ECO:0000256" key="3">
    <source>
        <dbReference type="ARBA" id="ARBA00009587"/>
    </source>
</evidence>
<evidence type="ECO:0000256" key="7">
    <source>
        <dbReference type="ARBA" id="ARBA00022798"/>
    </source>
</evidence>
<evidence type="ECO:0000259" key="12">
    <source>
        <dbReference type="Pfam" id="PF03007"/>
    </source>
</evidence>
<dbReference type="InterPro" id="IPR014292">
    <property type="entry name" value="Acyl_transf_WS/DGAT"/>
</dbReference>
<dbReference type="Pfam" id="PF06974">
    <property type="entry name" value="WS_DGAT_C"/>
    <property type="match status" value="1"/>
</dbReference>
<dbReference type="NCBIfam" id="TIGR02946">
    <property type="entry name" value="acyl_WS_DGAT"/>
    <property type="match status" value="1"/>
</dbReference>
<dbReference type="EC" id="2.3.1.20" evidence="4 11"/>
<feature type="domain" description="O-acyltransferase WSD1 C-terminal" evidence="13">
    <location>
        <begin position="308"/>
        <end position="452"/>
    </location>
</feature>
<evidence type="ECO:0000259" key="13">
    <source>
        <dbReference type="Pfam" id="PF06974"/>
    </source>
</evidence>
<evidence type="ECO:0000256" key="5">
    <source>
        <dbReference type="ARBA" id="ARBA00022516"/>
    </source>
</evidence>
<dbReference type="SUPFAM" id="SSF52777">
    <property type="entry name" value="CoA-dependent acyltransferases"/>
    <property type="match status" value="1"/>
</dbReference>
<dbReference type="EMBL" id="CP088295">
    <property type="protein sequence ID" value="UUY01959.1"/>
    <property type="molecule type" value="Genomic_DNA"/>
</dbReference>
<evidence type="ECO:0000313" key="15">
    <source>
        <dbReference type="Proteomes" id="UP001058860"/>
    </source>
</evidence>
<dbReference type="RefSeq" id="WP_353862498.1">
    <property type="nucleotide sequence ID" value="NZ_CP088295.1"/>
</dbReference>
<proteinExistence type="inferred from homology"/>
<evidence type="ECO:0000256" key="10">
    <source>
        <dbReference type="ARBA" id="ARBA00048109"/>
    </source>
</evidence>
<evidence type="ECO:0000256" key="8">
    <source>
        <dbReference type="ARBA" id="ARBA00023098"/>
    </source>
</evidence>
<evidence type="ECO:0000313" key="14">
    <source>
        <dbReference type="EMBL" id="UUY01959.1"/>
    </source>
</evidence>
<evidence type="ECO:0000256" key="6">
    <source>
        <dbReference type="ARBA" id="ARBA00022679"/>
    </source>
</evidence>
<protein>
    <recommendedName>
        <fullName evidence="4 11">Diacylglycerol O-acyltransferase</fullName>
        <ecNumber evidence="4 11">2.3.1.20</ecNumber>
    </recommendedName>
</protein>
<dbReference type="PANTHER" id="PTHR31650:SF1">
    <property type="entry name" value="WAX ESTER SYNTHASE_DIACYLGLYCEROL ACYLTRANSFERASE 4-RELATED"/>
    <property type="match status" value="1"/>
</dbReference>
<comment type="pathway">
    <text evidence="2">Lipid metabolism.</text>
</comment>
<keyword evidence="9 11" id="KW-0012">Acyltransferase</keyword>
<keyword evidence="5 11" id="KW-0444">Lipid biosynthesis</keyword>
<keyword evidence="15" id="KW-1185">Reference proteome</keyword>
<dbReference type="InterPro" id="IPR045034">
    <property type="entry name" value="O-acyltransferase_WSD1-like"/>
</dbReference>